<protein>
    <submittedName>
        <fullName evidence="2">Uncharacterized protein</fullName>
    </submittedName>
</protein>
<reference evidence="2 3" key="1">
    <citation type="submission" date="2019-07" db="EMBL/GenBank/DDBJ databases">
        <title>WGS assembly of Gossypium tomentosum.</title>
        <authorList>
            <person name="Chen Z.J."/>
            <person name="Sreedasyam A."/>
            <person name="Ando A."/>
            <person name="Song Q."/>
            <person name="De L."/>
            <person name="Hulse-Kemp A."/>
            <person name="Ding M."/>
            <person name="Ye W."/>
            <person name="Kirkbride R."/>
            <person name="Jenkins J."/>
            <person name="Plott C."/>
            <person name="Lovell J."/>
            <person name="Lin Y.-M."/>
            <person name="Vaughn R."/>
            <person name="Liu B."/>
            <person name="Li W."/>
            <person name="Simpson S."/>
            <person name="Scheffler B."/>
            <person name="Saski C."/>
            <person name="Grover C."/>
            <person name="Hu G."/>
            <person name="Conover J."/>
            <person name="Carlson J."/>
            <person name="Shu S."/>
            <person name="Boston L."/>
            <person name="Williams M."/>
            <person name="Peterson D."/>
            <person name="Mcgee K."/>
            <person name="Jones D."/>
            <person name="Wendel J."/>
            <person name="Stelly D."/>
            <person name="Grimwood J."/>
            <person name="Schmutz J."/>
        </authorList>
    </citation>
    <scope>NUCLEOTIDE SEQUENCE [LARGE SCALE GENOMIC DNA]</scope>
    <source>
        <strain evidence="2">7179.01</strain>
    </source>
</reference>
<dbReference type="EMBL" id="CM017635">
    <property type="protein sequence ID" value="TYH36582.1"/>
    <property type="molecule type" value="Genomic_DNA"/>
</dbReference>
<evidence type="ECO:0000313" key="3">
    <source>
        <dbReference type="Proteomes" id="UP000322667"/>
    </source>
</evidence>
<keyword evidence="1" id="KW-0812">Transmembrane</keyword>
<sequence>MLFFFTFFISFFFSLFLFPFFFSISFSFFRPCPLFSHCRCLARWCDGGGNVRAQRWARWRRRSGQIFEVALLFFCFLLLFLFALLFFLVACDFSGGGGKGTTTVAVVGRRWLQVAREGLGRLPPVAGASRAVAVRRTES</sequence>
<name>A0A5D2I2P7_GOSTO</name>
<proteinExistence type="predicted"/>
<keyword evidence="1" id="KW-1133">Transmembrane helix</keyword>
<keyword evidence="1" id="KW-0472">Membrane</keyword>
<keyword evidence="3" id="KW-1185">Reference proteome</keyword>
<evidence type="ECO:0000313" key="2">
    <source>
        <dbReference type="EMBL" id="TYH36582.1"/>
    </source>
</evidence>
<evidence type="ECO:0000256" key="1">
    <source>
        <dbReference type="SAM" id="Phobius"/>
    </source>
</evidence>
<organism evidence="2 3">
    <name type="scientific">Gossypium tomentosum</name>
    <name type="common">Hawaiian cotton</name>
    <name type="synonym">Gossypium sandvicense</name>
    <dbReference type="NCBI Taxonomy" id="34277"/>
    <lineage>
        <taxon>Eukaryota</taxon>
        <taxon>Viridiplantae</taxon>
        <taxon>Streptophyta</taxon>
        <taxon>Embryophyta</taxon>
        <taxon>Tracheophyta</taxon>
        <taxon>Spermatophyta</taxon>
        <taxon>Magnoliopsida</taxon>
        <taxon>eudicotyledons</taxon>
        <taxon>Gunneridae</taxon>
        <taxon>Pentapetalae</taxon>
        <taxon>rosids</taxon>
        <taxon>malvids</taxon>
        <taxon>Malvales</taxon>
        <taxon>Malvaceae</taxon>
        <taxon>Malvoideae</taxon>
        <taxon>Gossypium</taxon>
    </lineage>
</organism>
<dbReference type="AlphaFoldDB" id="A0A5D2I2P7"/>
<feature type="transmembrane region" description="Helical" evidence="1">
    <location>
        <begin position="66"/>
        <end position="89"/>
    </location>
</feature>
<dbReference type="Proteomes" id="UP000322667">
    <property type="component" value="Chromosome D13"/>
</dbReference>
<accession>A0A5D2I2P7</accession>
<gene>
    <name evidence="2" type="ORF">ES332_D13G274800v1</name>
</gene>
<feature type="transmembrane region" description="Helical" evidence="1">
    <location>
        <begin position="6"/>
        <end position="29"/>
    </location>
</feature>